<evidence type="ECO:0000259" key="1">
    <source>
        <dbReference type="Pfam" id="PF12680"/>
    </source>
</evidence>
<dbReference type="EMBL" id="FRAP01000027">
    <property type="protein sequence ID" value="SHL41277.1"/>
    <property type="molecule type" value="Genomic_DNA"/>
</dbReference>
<dbReference type="Proteomes" id="UP000184363">
    <property type="component" value="Unassembled WGS sequence"/>
</dbReference>
<protein>
    <submittedName>
        <fullName evidence="2">Ketosteroid isomerase-related protein</fullName>
    </submittedName>
</protein>
<gene>
    <name evidence="2" type="ORF">SAMN05443637_12773</name>
</gene>
<accession>A0A1M7AF62</accession>
<dbReference type="GO" id="GO:0016853">
    <property type="term" value="F:isomerase activity"/>
    <property type="evidence" value="ECO:0007669"/>
    <property type="project" value="UniProtKB-KW"/>
</dbReference>
<keyword evidence="3" id="KW-1185">Reference proteome</keyword>
<name>A0A1M7AF62_PSETH</name>
<proteinExistence type="predicted"/>
<dbReference type="Pfam" id="PF12680">
    <property type="entry name" value="SnoaL_2"/>
    <property type="match status" value="1"/>
</dbReference>
<dbReference type="STRING" id="1848.SAMN05443637_12773"/>
<dbReference type="InterPro" id="IPR037401">
    <property type="entry name" value="SnoaL-like"/>
</dbReference>
<dbReference type="InterPro" id="IPR032710">
    <property type="entry name" value="NTF2-like_dom_sf"/>
</dbReference>
<sequence length="135" mass="14610">MPELYAPDAVVIHPLGPVPPLRGREALRAHFAAADALPLRMRAEEVAVHETADPEVVIGEFRYVGRNTATGRDFVAHNVFVVRVRDGLIVESRDYVDHLGLAIAGDRADQLVAARVGALTPDVHTAAPRPEIPRG</sequence>
<keyword evidence="2" id="KW-0413">Isomerase</keyword>
<reference evidence="2 3" key="1">
    <citation type="submission" date="2016-11" db="EMBL/GenBank/DDBJ databases">
        <authorList>
            <person name="Jaros S."/>
            <person name="Januszkiewicz K."/>
            <person name="Wedrychowicz H."/>
        </authorList>
    </citation>
    <scope>NUCLEOTIDE SEQUENCE [LARGE SCALE GENOMIC DNA]</scope>
    <source>
        <strain evidence="2 3">DSM 43832</strain>
    </source>
</reference>
<evidence type="ECO:0000313" key="2">
    <source>
        <dbReference type="EMBL" id="SHL41277.1"/>
    </source>
</evidence>
<dbReference type="Gene3D" id="3.10.450.50">
    <property type="match status" value="1"/>
</dbReference>
<dbReference type="SUPFAM" id="SSF54427">
    <property type="entry name" value="NTF2-like"/>
    <property type="match status" value="1"/>
</dbReference>
<organism evidence="2 3">
    <name type="scientific">Pseudonocardia thermophila</name>
    <dbReference type="NCBI Taxonomy" id="1848"/>
    <lineage>
        <taxon>Bacteria</taxon>
        <taxon>Bacillati</taxon>
        <taxon>Actinomycetota</taxon>
        <taxon>Actinomycetes</taxon>
        <taxon>Pseudonocardiales</taxon>
        <taxon>Pseudonocardiaceae</taxon>
        <taxon>Pseudonocardia</taxon>
    </lineage>
</organism>
<dbReference type="RefSeq" id="WP_159444976.1">
    <property type="nucleotide sequence ID" value="NZ_FRAP01000027.1"/>
</dbReference>
<dbReference type="AlphaFoldDB" id="A0A1M7AF62"/>
<evidence type="ECO:0000313" key="3">
    <source>
        <dbReference type="Proteomes" id="UP000184363"/>
    </source>
</evidence>
<feature type="domain" description="SnoaL-like" evidence="1">
    <location>
        <begin position="2"/>
        <end position="91"/>
    </location>
</feature>
<dbReference type="OrthoDB" id="3681559at2"/>
<dbReference type="CDD" id="cd00531">
    <property type="entry name" value="NTF2_like"/>
    <property type="match status" value="1"/>
</dbReference>